<evidence type="ECO:0000256" key="1">
    <source>
        <dbReference type="SAM" id="MobiDB-lite"/>
    </source>
</evidence>
<name>A0A975G5E0_9BACT</name>
<feature type="chain" id="PRO_5037386379" evidence="2">
    <location>
        <begin position="20"/>
        <end position="274"/>
    </location>
</feature>
<dbReference type="AlphaFoldDB" id="A0A975G5E0"/>
<dbReference type="PROSITE" id="PS51257">
    <property type="entry name" value="PROKAR_LIPOPROTEIN"/>
    <property type="match status" value="1"/>
</dbReference>
<gene>
    <name evidence="3" type="ORF">KBB96_11100</name>
</gene>
<evidence type="ECO:0000313" key="3">
    <source>
        <dbReference type="EMBL" id="QUE49419.1"/>
    </source>
</evidence>
<feature type="region of interest" description="Disordered" evidence="1">
    <location>
        <begin position="23"/>
        <end position="86"/>
    </location>
</feature>
<keyword evidence="2" id="KW-0732">Signal</keyword>
<evidence type="ECO:0000256" key="2">
    <source>
        <dbReference type="SAM" id="SignalP"/>
    </source>
</evidence>
<sequence length="274" mass="30406">MATSLKRLSILLALIAVLASCDHPDGEKKTVDTGNSSNPSSRPSRPHDRTTRSESSAATEKRLEEKARDDARTRPEDGLRRLQNNGMESPYTDFELSCFLDELVGLDATRALDLYGTLHPSADDPYGQLFQSTYSQHLYFSLGRHAPALAWASWKANRAVIDRSDAAGLVIRGQSLTSVRETWRDYVAADPEADPVFFARRLGKKTEYPDRSSREQTWSTEDVAFVLSLLRDEEDGERIQAAVSHLSLGTFTEDLPMLEAFQQAKAAPSSPDGK</sequence>
<proteinExistence type="predicted"/>
<feature type="signal peptide" evidence="2">
    <location>
        <begin position="1"/>
        <end position="19"/>
    </location>
</feature>
<dbReference type="KEGG" id="lamb:KBB96_11100"/>
<protein>
    <submittedName>
        <fullName evidence="3">Uncharacterized protein</fullName>
    </submittedName>
</protein>
<accession>A0A975G5E0</accession>
<keyword evidence="4" id="KW-1185">Reference proteome</keyword>
<dbReference type="RefSeq" id="WP_211629480.1">
    <property type="nucleotide sequence ID" value="NZ_CP073100.1"/>
</dbReference>
<feature type="compositionally biased region" description="Basic and acidic residues" evidence="1">
    <location>
        <begin position="59"/>
        <end position="80"/>
    </location>
</feature>
<organism evidence="3 4">
    <name type="scientific">Luteolibacter ambystomatis</name>
    <dbReference type="NCBI Taxonomy" id="2824561"/>
    <lineage>
        <taxon>Bacteria</taxon>
        <taxon>Pseudomonadati</taxon>
        <taxon>Verrucomicrobiota</taxon>
        <taxon>Verrucomicrobiia</taxon>
        <taxon>Verrucomicrobiales</taxon>
        <taxon>Verrucomicrobiaceae</taxon>
        <taxon>Luteolibacter</taxon>
    </lineage>
</organism>
<reference evidence="3" key="1">
    <citation type="submission" date="2021-04" db="EMBL/GenBank/DDBJ databases">
        <title>Luteolibacter sp. 32A isolated from the skin of an Anderson's salamander (Ambystoma andersonii).</title>
        <authorList>
            <person name="Spergser J."/>
            <person name="Busse H.-J."/>
        </authorList>
    </citation>
    <scope>NUCLEOTIDE SEQUENCE</scope>
    <source>
        <strain evidence="3">32A</strain>
    </source>
</reference>
<dbReference type="EMBL" id="CP073100">
    <property type="protein sequence ID" value="QUE49419.1"/>
    <property type="molecule type" value="Genomic_DNA"/>
</dbReference>
<dbReference type="Proteomes" id="UP000676169">
    <property type="component" value="Chromosome"/>
</dbReference>
<evidence type="ECO:0000313" key="4">
    <source>
        <dbReference type="Proteomes" id="UP000676169"/>
    </source>
</evidence>